<evidence type="ECO:0008006" key="4">
    <source>
        <dbReference type="Google" id="ProtNLM"/>
    </source>
</evidence>
<feature type="chain" id="PRO_5001871148" description="DUF1036 domain-containing protein" evidence="1">
    <location>
        <begin position="21"/>
        <end position="159"/>
    </location>
</feature>
<evidence type="ECO:0000313" key="3">
    <source>
        <dbReference type="Proteomes" id="UP000029391"/>
    </source>
</evidence>
<reference evidence="2 3" key="1">
    <citation type="submission" date="2013-09" db="EMBL/GenBank/DDBJ databases">
        <title>Genome sequencing of Arenimonas composti.</title>
        <authorList>
            <person name="Chen F."/>
            <person name="Wang G."/>
        </authorList>
    </citation>
    <scope>NUCLEOTIDE SEQUENCE [LARGE SCALE GENOMIC DNA]</scope>
    <source>
        <strain evidence="2 3">TR7-09</strain>
    </source>
</reference>
<accession>A0A091BFJ6</accession>
<name>A0A091BFJ6_9GAMM</name>
<sequence length="159" mass="17152">MSRTAILAAASVLLAGLAIAPESADAQNKRFKGSSAPAARSSEGLLKIQVCNRSRQGASVALSFIEPGDTEFINRGWFTVRAGECKILGQTDNATFYGYADVEGTDRFWGGNHTLCVEYPGPYTFYTARDGYCTASQDTRDFVVLTATEAGTFTWNLDP</sequence>
<comment type="caution">
    <text evidence="2">The sequence shown here is derived from an EMBL/GenBank/DDBJ whole genome shotgun (WGS) entry which is preliminary data.</text>
</comment>
<dbReference type="Proteomes" id="UP000029391">
    <property type="component" value="Unassembled WGS sequence"/>
</dbReference>
<dbReference type="AlphaFoldDB" id="A0A091BFJ6"/>
<dbReference type="STRING" id="1121013.GCA_000426365_01959"/>
<dbReference type="EMBL" id="AWXU01000020">
    <property type="protein sequence ID" value="KFN50327.1"/>
    <property type="molecule type" value="Genomic_DNA"/>
</dbReference>
<keyword evidence="1" id="KW-0732">Signal</keyword>
<evidence type="ECO:0000256" key="1">
    <source>
        <dbReference type="SAM" id="SignalP"/>
    </source>
</evidence>
<dbReference type="RefSeq" id="WP_026817797.1">
    <property type="nucleotide sequence ID" value="NZ_AWXU01000020.1"/>
</dbReference>
<gene>
    <name evidence="2" type="ORF">P873_06530</name>
</gene>
<keyword evidence="3" id="KW-1185">Reference proteome</keyword>
<dbReference type="InterPro" id="IPR009380">
    <property type="entry name" value="DUF1036"/>
</dbReference>
<organism evidence="2 3">
    <name type="scientific">Arenimonas composti TR7-09 = DSM 18010</name>
    <dbReference type="NCBI Taxonomy" id="1121013"/>
    <lineage>
        <taxon>Bacteria</taxon>
        <taxon>Pseudomonadati</taxon>
        <taxon>Pseudomonadota</taxon>
        <taxon>Gammaproteobacteria</taxon>
        <taxon>Lysobacterales</taxon>
        <taxon>Lysobacteraceae</taxon>
        <taxon>Arenimonas</taxon>
    </lineage>
</organism>
<dbReference type="Pfam" id="PF06282">
    <property type="entry name" value="DUF1036"/>
    <property type="match status" value="1"/>
</dbReference>
<proteinExistence type="predicted"/>
<evidence type="ECO:0000313" key="2">
    <source>
        <dbReference type="EMBL" id="KFN50327.1"/>
    </source>
</evidence>
<feature type="signal peptide" evidence="1">
    <location>
        <begin position="1"/>
        <end position="20"/>
    </location>
</feature>
<protein>
    <recommendedName>
        <fullName evidence="4">DUF1036 domain-containing protein</fullName>
    </recommendedName>
</protein>